<name>A0A9X4R5R0_9BURK</name>
<keyword evidence="2" id="KW-1185">Reference proteome</keyword>
<accession>A0A9X4R5R0</accession>
<proteinExistence type="predicted"/>
<organism evidence="1 2">
    <name type="scientific">Pelomonas aquatica</name>
    <dbReference type="NCBI Taxonomy" id="431058"/>
    <lineage>
        <taxon>Bacteria</taxon>
        <taxon>Pseudomonadati</taxon>
        <taxon>Pseudomonadota</taxon>
        <taxon>Betaproteobacteria</taxon>
        <taxon>Burkholderiales</taxon>
        <taxon>Sphaerotilaceae</taxon>
        <taxon>Roseateles</taxon>
    </lineage>
</organism>
<evidence type="ECO:0000313" key="2">
    <source>
        <dbReference type="Proteomes" id="UP001152766"/>
    </source>
</evidence>
<dbReference type="Proteomes" id="UP001152766">
    <property type="component" value="Unassembled WGS sequence"/>
</dbReference>
<comment type="caution">
    <text evidence="1">The sequence shown here is derived from an EMBL/GenBank/DDBJ whole genome shotgun (WGS) entry which is preliminary data.</text>
</comment>
<dbReference type="EMBL" id="SGUG01000024">
    <property type="protein sequence ID" value="MDG0863951.1"/>
    <property type="molecule type" value="Genomic_DNA"/>
</dbReference>
<reference evidence="1" key="1">
    <citation type="submission" date="2019-02" db="EMBL/GenBank/DDBJ databases">
        <title>Draft genome of the type strain Pelomonas aquatica CCUG 52575T.</title>
        <authorList>
            <person name="Gomila M."/>
            <person name="Lalucat J."/>
        </authorList>
    </citation>
    <scope>NUCLEOTIDE SEQUENCE</scope>
    <source>
        <strain evidence="1">CCUG 52575</strain>
    </source>
</reference>
<gene>
    <name evidence="1" type="ORF">EXJ73_15920</name>
</gene>
<dbReference type="RefSeq" id="WP_268153437.1">
    <property type="nucleotide sequence ID" value="NZ_JAPPUW010000022.1"/>
</dbReference>
<protein>
    <recommendedName>
        <fullName evidence="3">AttH domain-containing protein</fullName>
    </recommendedName>
</protein>
<dbReference type="AlphaFoldDB" id="A0A9X4R5R0"/>
<sequence length="344" mass="38378">MKTFPRVPERGDFAFQMLVAPHRSSGAAMHDLRGFFGLHLSKTMPFGTVRDDEGHMYTVVRAVNSPTGTPNNTRFIYQSTRVDGQTLRMDKPKMLATAQTLMPTRTLVEGDTARWTSLPEEAGTPWKLDASGEHMHWVEEGLMDLQGRNIGPGMQWLLPGVDWGTFYISQLYDVAGTVEGRAVKGIVAVEQSYMAEGGQVHAKKCLIVNNKKHVIWCAFATVYTDGTIDAGTFLVGHENLGFAFLCNEKSEVRTTTDIEATVIRKDGDPFIDKVLLTVEGKDQWEFIPDAKGRMVDFLGGHVPTAQQEGRWQRVGDTRVPDRWFAWGEGDRRNGTARNVLGTEE</sequence>
<evidence type="ECO:0008006" key="3">
    <source>
        <dbReference type="Google" id="ProtNLM"/>
    </source>
</evidence>
<evidence type="ECO:0000313" key="1">
    <source>
        <dbReference type="EMBL" id="MDG0863951.1"/>
    </source>
</evidence>